<name>A0A7X9DL18_UNCKA</name>
<gene>
    <name evidence="1" type="ORF">GYA27_04245</name>
</gene>
<protein>
    <submittedName>
        <fullName evidence="1">Uncharacterized protein</fullName>
    </submittedName>
</protein>
<accession>A0A7X9DL18</accession>
<comment type="caution">
    <text evidence="1">The sequence shown here is derived from an EMBL/GenBank/DDBJ whole genome shotgun (WGS) entry which is preliminary data.</text>
</comment>
<dbReference type="Proteomes" id="UP000526033">
    <property type="component" value="Unassembled WGS sequence"/>
</dbReference>
<sequence>MRGRIIFIDTVLICNNRSLLAVITEVLQRDGYALRYRRSLREIQPSDLILVVNGFTPETCMKYLLDQRYRKQAVVAMKPAARELISRDEAKMAKHESRIREILHYRYVKVGTNEFELACFVLRAITESFS</sequence>
<evidence type="ECO:0000313" key="1">
    <source>
        <dbReference type="EMBL" id="NMB70381.1"/>
    </source>
</evidence>
<dbReference type="EMBL" id="JAAZNL010000054">
    <property type="protein sequence ID" value="NMB70381.1"/>
    <property type="molecule type" value="Genomic_DNA"/>
</dbReference>
<reference evidence="1 2" key="1">
    <citation type="journal article" date="2020" name="Biotechnol. Biofuels">
        <title>New insights from the biogas microbiome by comprehensive genome-resolved metagenomics of nearly 1600 species originating from multiple anaerobic digesters.</title>
        <authorList>
            <person name="Campanaro S."/>
            <person name="Treu L."/>
            <person name="Rodriguez-R L.M."/>
            <person name="Kovalovszki A."/>
            <person name="Ziels R.M."/>
            <person name="Maus I."/>
            <person name="Zhu X."/>
            <person name="Kougias P.G."/>
            <person name="Basile A."/>
            <person name="Luo G."/>
            <person name="Schluter A."/>
            <person name="Konstantinidis K.T."/>
            <person name="Angelidaki I."/>
        </authorList>
    </citation>
    <scope>NUCLEOTIDE SEQUENCE [LARGE SCALE GENOMIC DNA]</scope>
    <source>
        <strain evidence="1">AS27yjCOA_165</strain>
    </source>
</reference>
<organism evidence="1 2">
    <name type="scientific">candidate division WWE3 bacterium</name>
    <dbReference type="NCBI Taxonomy" id="2053526"/>
    <lineage>
        <taxon>Bacteria</taxon>
        <taxon>Katanobacteria</taxon>
    </lineage>
</organism>
<proteinExistence type="predicted"/>
<evidence type="ECO:0000313" key="2">
    <source>
        <dbReference type="Proteomes" id="UP000526033"/>
    </source>
</evidence>
<dbReference type="AlphaFoldDB" id="A0A7X9DL18"/>